<comment type="caution">
    <text evidence="2">The sequence shown here is derived from an EMBL/GenBank/DDBJ whole genome shotgun (WGS) entry which is preliminary data.</text>
</comment>
<evidence type="ECO:0000313" key="2">
    <source>
        <dbReference type="EMBL" id="MBN0043749.1"/>
    </source>
</evidence>
<dbReference type="Pfam" id="PF13519">
    <property type="entry name" value="VWA_2"/>
    <property type="match status" value="1"/>
</dbReference>
<keyword evidence="3" id="KW-1185">Reference proteome</keyword>
<feature type="domain" description="VWFA" evidence="1">
    <location>
        <begin position="12"/>
        <end position="189"/>
    </location>
</feature>
<organism evidence="2 3">
    <name type="scientific">Streptomyces actuosus</name>
    <dbReference type="NCBI Taxonomy" id="1885"/>
    <lineage>
        <taxon>Bacteria</taxon>
        <taxon>Bacillati</taxon>
        <taxon>Actinomycetota</taxon>
        <taxon>Actinomycetes</taxon>
        <taxon>Kitasatosporales</taxon>
        <taxon>Streptomycetaceae</taxon>
        <taxon>Streptomyces</taxon>
    </lineage>
</organism>
<dbReference type="SMART" id="SM00327">
    <property type="entry name" value="VWA"/>
    <property type="match status" value="1"/>
</dbReference>
<reference evidence="2 3" key="1">
    <citation type="submission" date="2021-02" db="EMBL/GenBank/DDBJ databases">
        <title>Whole genome sequencing of Streptomyces actuosus VRA1.</title>
        <authorList>
            <person name="Sen G."/>
            <person name="Sen A."/>
        </authorList>
    </citation>
    <scope>NUCLEOTIDE SEQUENCE [LARGE SCALE GENOMIC DNA]</scope>
    <source>
        <strain evidence="2 3">VRA1</strain>
    </source>
</reference>
<dbReference type="RefSeq" id="WP_205381965.1">
    <property type="nucleotide sequence ID" value="NZ_JAFFZS010000003.1"/>
</dbReference>
<evidence type="ECO:0000313" key="3">
    <source>
        <dbReference type="Proteomes" id="UP000788262"/>
    </source>
</evidence>
<accession>A0ABS2VKX3</accession>
<dbReference type="InterPro" id="IPR002035">
    <property type="entry name" value="VWF_A"/>
</dbReference>
<dbReference type="PANTHER" id="PTHR10579:SF43">
    <property type="entry name" value="ZINC FINGER (C3HC4-TYPE RING FINGER) FAMILY PROTEIN"/>
    <property type="match status" value="1"/>
</dbReference>
<evidence type="ECO:0000259" key="1">
    <source>
        <dbReference type="SMART" id="SM00327"/>
    </source>
</evidence>
<dbReference type="EMBL" id="JAFFZS010000003">
    <property type="protein sequence ID" value="MBN0043749.1"/>
    <property type="molecule type" value="Genomic_DNA"/>
</dbReference>
<gene>
    <name evidence="2" type="ORF">JS756_06430</name>
</gene>
<protein>
    <submittedName>
        <fullName evidence="2">VWA domain-containing protein</fullName>
    </submittedName>
</protein>
<dbReference type="Proteomes" id="UP000788262">
    <property type="component" value="Unassembled WGS sequence"/>
</dbReference>
<dbReference type="PANTHER" id="PTHR10579">
    <property type="entry name" value="CALCIUM-ACTIVATED CHLORIDE CHANNEL REGULATOR"/>
    <property type="match status" value="1"/>
</dbReference>
<dbReference type="Gene3D" id="3.40.50.410">
    <property type="entry name" value="von Willebrand factor, type A domain"/>
    <property type="match status" value="1"/>
</dbReference>
<proteinExistence type="predicted"/>
<dbReference type="InterPro" id="IPR051266">
    <property type="entry name" value="CLCR"/>
</dbReference>
<dbReference type="SUPFAM" id="SSF53300">
    <property type="entry name" value="vWA-like"/>
    <property type="match status" value="1"/>
</dbReference>
<sequence>MSEFSNVELPAVFPVCLCIDVSYSMTGPPMTAVNNALPEIKSAIKGDPATGEIARLAVVTFSDRAEILLPLTDIGYADMPTLSPQGGTNFDVGLRASGDALRDGIKGLGKGSPYHQPVIFFISDGEHNAAVDWTHTHGQITSRDDKYGAQIVSFGFGQANRDAIRQVSTGLAFFTDESDPGAAVREILRTVIRSIRTTSSSFSSASGGAVSVPVDGTKLTQLPLAQRTVS</sequence>
<name>A0ABS2VKX3_STRAS</name>
<dbReference type="InterPro" id="IPR036465">
    <property type="entry name" value="vWFA_dom_sf"/>
</dbReference>